<keyword evidence="1" id="KW-0812">Transmembrane</keyword>
<accession>A0ABP0GND6</accession>
<feature type="transmembrane region" description="Helical" evidence="1">
    <location>
        <begin position="390"/>
        <end position="409"/>
    </location>
</feature>
<feature type="transmembrane region" description="Helical" evidence="1">
    <location>
        <begin position="48"/>
        <end position="66"/>
    </location>
</feature>
<feature type="transmembrane region" description="Helical" evidence="1">
    <location>
        <begin position="332"/>
        <end position="352"/>
    </location>
</feature>
<keyword evidence="1" id="KW-0472">Membrane</keyword>
<evidence type="ECO:0000256" key="1">
    <source>
        <dbReference type="SAM" id="Phobius"/>
    </source>
</evidence>
<reference evidence="2 3" key="1">
    <citation type="submission" date="2024-02" db="EMBL/GenBank/DDBJ databases">
        <authorList>
            <person name="Daric V."/>
            <person name="Darras S."/>
        </authorList>
    </citation>
    <scope>NUCLEOTIDE SEQUENCE [LARGE SCALE GENOMIC DNA]</scope>
</reference>
<dbReference type="InterPro" id="IPR011701">
    <property type="entry name" value="MFS"/>
</dbReference>
<evidence type="ECO:0008006" key="4">
    <source>
        <dbReference type="Google" id="ProtNLM"/>
    </source>
</evidence>
<feature type="transmembrane region" description="Helical" evidence="1">
    <location>
        <begin position="358"/>
        <end position="378"/>
    </location>
</feature>
<feature type="transmembrane region" description="Helical" evidence="1">
    <location>
        <begin position="289"/>
        <end position="311"/>
    </location>
</feature>
<feature type="transmembrane region" description="Helical" evidence="1">
    <location>
        <begin position="103"/>
        <end position="124"/>
    </location>
</feature>
<dbReference type="EMBL" id="CAWYQH010000130">
    <property type="protein sequence ID" value="CAK8692863.1"/>
    <property type="molecule type" value="Genomic_DNA"/>
</dbReference>
<feature type="transmembrane region" description="Helical" evidence="1">
    <location>
        <begin position="136"/>
        <end position="156"/>
    </location>
</feature>
<comment type="caution">
    <text evidence="2">The sequence shown here is derived from an EMBL/GenBank/DDBJ whole genome shotgun (WGS) entry which is preliminary data.</text>
</comment>
<name>A0ABP0GND6_CLALP</name>
<dbReference type="PANTHER" id="PTHR20765:SF1">
    <property type="entry name" value="EQUILIBRATIVE NUCLEOBASE TRANSPORTER 1"/>
    <property type="match status" value="1"/>
</dbReference>
<protein>
    <recommendedName>
        <fullName evidence="4">Solute carrier family 43 member 3</fullName>
    </recommendedName>
</protein>
<evidence type="ECO:0000313" key="3">
    <source>
        <dbReference type="Proteomes" id="UP001642483"/>
    </source>
</evidence>
<gene>
    <name evidence="2" type="ORF">CVLEPA_LOCUS26100</name>
</gene>
<feature type="transmembrane region" description="Helical" evidence="1">
    <location>
        <begin position="168"/>
        <end position="186"/>
    </location>
</feature>
<dbReference type="SUPFAM" id="SSF103473">
    <property type="entry name" value="MFS general substrate transporter"/>
    <property type="match status" value="1"/>
</dbReference>
<dbReference type="Pfam" id="PF07690">
    <property type="entry name" value="MFS_1"/>
    <property type="match status" value="1"/>
</dbReference>
<feature type="transmembrane region" description="Helical" evidence="1">
    <location>
        <begin position="421"/>
        <end position="442"/>
    </location>
</feature>
<dbReference type="InterPro" id="IPR036259">
    <property type="entry name" value="MFS_trans_sf"/>
</dbReference>
<sequence length="449" mass="50238">MIGIIFGWPSLQYVLQREGYFSYLCDETTGNHTLQNRTEKVCEESEESFNLVFTLSLFSLCIFAVFEGHLLDRFGTWIVRSFGTFLLTLGCILIAVSTPATSWLLYPAMIFMGISGSTFLISNMQVANLAGSQTRGLIITFLNGIFDSGAVVFLIIKSAYDFGYDLKHVFHVYAWCTLFTWLRTFALMPSQRIPFSVTTKNFFYGWKEWVCFKKRYDKTEDPDIFTTDDESAAANIQEVGTTFGDCLRKVLFWSNAFHLSTTSLRINFYFGSFITWIDSFESPSNSSHLTNVFGIMLLCGFIAAPLNGLLVDGVIKFSKIKSLPTRVGLLRAAFASMLMTSVLAILLSVSVITQSSYASFAFLVITRAFVYGGNTTFLAMHFPEQHFGKLYGLTTAIAGTASSLQYALFQLASSVDPTFYFINYSFLVVACLTLVHPLLLSLQEGIKLC</sequence>
<evidence type="ECO:0000313" key="2">
    <source>
        <dbReference type="EMBL" id="CAK8692863.1"/>
    </source>
</evidence>
<proteinExistence type="predicted"/>
<dbReference type="InterPro" id="IPR027197">
    <property type="entry name" value="SLC43A3"/>
</dbReference>
<dbReference type="Proteomes" id="UP001642483">
    <property type="component" value="Unassembled WGS sequence"/>
</dbReference>
<feature type="transmembrane region" description="Helical" evidence="1">
    <location>
        <begin position="78"/>
        <end position="97"/>
    </location>
</feature>
<organism evidence="2 3">
    <name type="scientific">Clavelina lepadiformis</name>
    <name type="common">Light-bulb sea squirt</name>
    <name type="synonym">Ascidia lepadiformis</name>
    <dbReference type="NCBI Taxonomy" id="159417"/>
    <lineage>
        <taxon>Eukaryota</taxon>
        <taxon>Metazoa</taxon>
        <taxon>Chordata</taxon>
        <taxon>Tunicata</taxon>
        <taxon>Ascidiacea</taxon>
        <taxon>Aplousobranchia</taxon>
        <taxon>Clavelinidae</taxon>
        <taxon>Clavelina</taxon>
    </lineage>
</organism>
<keyword evidence="3" id="KW-1185">Reference proteome</keyword>
<keyword evidence="1" id="KW-1133">Transmembrane helix</keyword>
<dbReference type="PANTHER" id="PTHR20765">
    <property type="entry name" value="SOLUTE CARRIER FAMILY 43 MEMBER 3-RELATED"/>
    <property type="match status" value="1"/>
</dbReference>
<dbReference type="Gene3D" id="1.20.1250.20">
    <property type="entry name" value="MFS general substrate transporter like domains"/>
    <property type="match status" value="2"/>
</dbReference>